<name>A0ABW3LP40_9BACI</name>
<protein>
    <submittedName>
        <fullName evidence="7">ABC transporter permease</fullName>
    </submittedName>
</protein>
<organism evidence="7 8">
    <name type="scientific">Virgibacillus byunsanensis</name>
    <dbReference type="NCBI Taxonomy" id="570945"/>
    <lineage>
        <taxon>Bacteria</taxon>
        <taxon>Bacillati</taxon>
        <taxon>Bacillota</taxon>
        <taxon>Bacilli</taxon>
        <taxon>Bacillales</taxon>
        <taxon>Bacillaceae</taxon>
        <taxon>Virgibacillus</taxon>
    </lineage>
</organism>
<feature type="transmembrane region" description="Helical" evidence="5">
    <location>
        <begin position="306"/>
        <end position="329"/>
    </location>
</feature>
<evidence type="ECO:0000256" key="3">
    <source>
        <dbReference type="ARBA" id="ARBA00022989"/>
    </source>
</evidence>
<dbReference type="Gene3D" id="3.40.1710.10">
    <property type="entry name" value="abc type-2 transporter like domain"/>
    <property type="match status" value="1"/>
</dbReference>
<feature type="transmembrane region" description="Helical" evidence="5">
    <location>
        <begin position="20"/>
        <end position="40"/>
    </location>
</feature>
<feature type="transmembrane region" description="Helical" evidence="5">
    <location>
        <begin position="205"/>
        <end position="224"/>
    </location>
</feature>
<feature type="transmembrane region" description="Helical" evidence="5">
    <location>
        <begin position="354"/>
        <end position="370"/>
    </location>
</feature>
<evidence type="ECO:0000259" key="6">
    <source>
        <dbReference type="Pfam" id="PF12698"/>
    </source>
</evidence>
<keyword evidence="2 5" id="KW-0812">Transmembrane</keyword>
<feature type="transmembrane region" description="Helical" evidence="5">
    <location>
        <begin position="278"/>
        <end position="299"/>
    </location>
</feature>
<dbReference type="EMBL" id="JBHTKJ010000039">
    <property type="protein sequence ID" value="MFD1039583.1"/>
    <property type="molecule type" value="Genomic_DNA"/>
</dbReference>
<evidence type="ECO:0000256" key="5">
    <source>
        <dbReference type="SAM" id="Phobius"/>
    </source>
</evidence>
<comment type="subcellular location">
    <subcellularLocation>
        <location evidence="1">Membrane</location>
        <topology evidence="1">Multi-pass membrane protein</topology>
    </subcellularLocation>
</comment>
<evidence type="ECO:0000313" key="8">
    <source>
        <dbReference type="Proteomes" id="UP001597040"/>
    </source>
</evidence>
<sequence length="377" mass="44318">MKNIITTRFIHWKKQWLSLLFWLCFPIVVTISITILTASVQEDAQVPVGIVIEDETPMVVDLLKKMKQASLIDVYEMDESVALHKLRKHELDSVFIIHEGYEEEIRKGNRDRLITAYQSDLSFAYTPAKELIISYIQQETGRSKAAYVVKDLGDSYQQDQQWSWDEIVDKSIEIQAEENLLHTSFAFLNSGSSTADHQQTVWDIWSLWAVASLLATFLLFDWIIKENREHLKSRFLFMRFSFKNYVVFTFFLYTLLLWLLDCLTIVMFQLFLGENTELLFVLDITFYRTMINIAALLLALCFRNVLYFYGMSFVITMVLGITSGAIIPIDNFSRNYPWIEWFNPIGTFLTNEKFSFLFVILILLFIWWYVRKENSNA</sequence>
<keyword evidence="4 5" id="KW-0472">Membrane</keyword>
<comment type="caution">
    <text evidence="7">The sequence shown here is derived from an EMBL/GenBank/DDBJ whole genome shotgun (WGS) entry which is preliminary data.</text>
</comment>
<feature type="domain" description="ABC-2 type transporter transmembrane" evidence="6">
    <location>
        <begin position="19"/>
        <end position="348"/>
    </location>
</feature>
<dbReference type="Proteomes" id="UP001597040">
    <property type="component" value="Unassembled WGS sequence"/>
</dbReference>
<accession>A0ABW3LP40</accession>
<evidence type="ECO:0000256" key="2">
    <source>
        <dbReference type="ARBA" id="ARBA00022692"/>
    </source>
</evidence>
<dbReference type="InterPro" id="IPR013525">
    <property type="entry name" value="ABC2_TM"/>
</dbReference>
<gene>
    <name evidence="7" type="ORF">ACFQ3N_14435</name>
</gene>
<reference evidence="8" key="1">
    <citation type="journal article" date="2019" name="Int. J. Syst. Evol. Microbiol.">
        <title>The Global Catalogue of Microorganisms (GCM) 10K type strain sequencing project: providing services to taxonomists for standard genome sequencing and annotation.</title>
        <authorList>
            <consortium name="The Broad Institute Genomics Platform"/>
            <consortium name="The Broad Institute Genome Sequencing Center for Infectious Disease"/>
            <person name="Wu L."/>
            <person name="Ma J."/>
        </authorList>
    </citation>
    <scope>NUCLEOTIDE SEQUENCE [LARGE SCALE GENOMIC DNA]</scope>
    <source>
        <strain evidence="8">CCUG 56754</strain>
    </source>
</reference>
<keyword evidence="3 5" id="KW-1133">Transmembrane helix</keyword>
<dbReference type="RefSeq" id="WP_390363240.1">
    <property type="nucleotide sequence ID" value="NZ_JBHTKJ010000039.1"/>
</dbReference>
<keyword evidence="8" id="KW-1185">Reference proteome</keyword>
<evidence type="ECO:0000256" key="4">
    <source>
        <dbReference type="ARBA" id="ARBA00023136"/>
    </source>
</evidence>
<feature type="transmembrane region" description="Helical" evidence="5">
    <location>
        <begin position="245"/>
        <end position="272"/>
    </location>
</feature>
<proteinExistence type="predicted"/>
<dbReference type="Pfam" id="PF12698">
    <property type="entry name" value="ABC2_membrane_3"/>
    <property type="match status" value="1"/>
</dbReference>
<evidence type="ECO:0000313" key="7">
    <source>
        <dbReference type="EMBL" id="MFD1039583.1"/>
    </source>
</evidence>
<evidence type="ECO:0000256" key="1">
    <source>
        <dbReference type="ARBA" id="ARBA00004141"/>
    </source>
</evidence>